<keyword evidence="1" id="KW-0732">Signal</keyword>
<feature type="signal peptide" evidence="1">
    <location>
        <begin position="1"/>
        <end position="24"/>
    </location>
</feature>
<gene>
    <name evidence="2" type="ORF">HWI92_08165</name>
</gene>
<dbReference type="Proteomes" id="UP000612680">
    <property type="component" value="Chromosome"/>
</dbReference>
<protein>
    <recommendedName>
        <fullName evidence="4">Outer membrane protein beta-barrel domain-containing protein</fullName>
    </recommendedName>
</protein>
<dbReference type="EMBL" id="CP056775">
    <property type="protein sequence ID" value="QRR00879.1"/>
    <property type="molecule type" value="Genomic_DNA"/>
</dbReference>
<evidence type="ECO:0000256" key="1">
    <source>
        <dbReference type="SAM" id="SignalP"/>
    </source>
</evidence>
<evidence type="ECO:0000313" key="3">
    <source>
        <dbReference type="Proteomes" id="UP000612680"/>
    </source>
</evidence>
<name>A0ABX7I474_9BACT</name>
<dbReference type="SUPFAM" id="SSF56925">
    <property type="entry name" value="OMPA-like"/>
    <property type="match status" value="1"/>
</dbReference>
<dbReference type="InterPro" id="IPR011250">
    <property type="entry name" value="OMP/PagP_B-barrel"/>
</dbReference>
<sequence>MKKLLIKSFTAAALLLTIHTASQAQFSLGLQGGVAKSNVEDSKTVAGGGINLRVFPSPQLAFGVAGKIYADGSDYRVAGQTLSTTGTLTPVTGTVDYFFTDGFIRPYVGGDAGVYFSKYDAKFNGNTVLESSRHSNFGAAPRAGLVFTFGNLGIQVEGIYHFVFGNKNYSSTTGNVDNIDFESTSRFGGVNVGVIFGLGKK</sequence>
<accession>A0ABX7I474</accession>
<evidence type="ECO:0000313" key="2">
    <source>
        <dbReference type="EMBL" id="QRR00879.1"/>
    </source>
</evidence>
<evidence type="ECO:0008006" key="4">
    <source>
        <dbReference type="Google" id="ProtNLM"/>
    </source>
</evidence>
<dbReference type="RefSeq" id="WP_204662574.1">
    <property type="nucleotide sequence ID" value="NZ_CP056775.1"/>
</dbReference>
<proteinExistence type="predicted"/>
<organism evidence="2 3">
    <name type="scientific">Dyadobacter sandarakinus</name>
    <dbReference type="NCBI Taxonomy" id="2747268"/>
    <lineage>
        <taxon>Bacteria</taxon>
        <taxon>Pseudomonadati</taxon>
        <taxon>Bacteroidota</taxon>
        <taxon>Cytophagia</taxon>
        <taxon>Cytophagales</taxon>
        <taxon>Spirosomataceae</taxon>
        <taxon>Dyadobacter</taxon>
    </lineage>
</organism>
<feature type="chain" id="PRO_5046601925" description="Outer membrane protein beta-barrel domain-containing protein" evidence="1">
    <location>
        <begin position="25"/>
        <end position="201"/>
    </location>
</feature>
<keyword evidence="3" id="KW-1185">Reference proteome</keyword>
<reference evidence="2 3" key="1">
    <citation type="submission" date="2020-06" db="EMBL/GenBank/DDBJ databases">
        <title>Dyadobacter sandarakinus sp. nov., isolated from the soil of the Arctic Yellow River Station.</title>
        <authorList>
            <person name="Zhang Y."/>
            <person name="Peng F."/>
        </authorList>
    </citation>
    <scope>NUCLEOTIDE SEQUENCE [LARGE SCALE GENOMIC DNA]</scope>
    <source>
        <strain evidence="2 3">Q3-56</strain>
    </source>
</reference>